<evidence type="ECO:0000313" key="2">
    <source>
        <dbReference type="EMBL" id="AFZ13829.1"/>
    </source>
</evidence>
<evidence type="ECO:0000313" key="3">
    <source>
        <dbReference type="Proteomes" id="UP000010472"/>
    </source>
</evidence>
<protein>
    <submittedName>
        <fullName evidence="2">Protein serine/threonine phosphatase</fullName>
    </submittedName>
</protein>
<dbReference type="InterPro" id="IPR001932">
    <property type="entry name" value="PPM-type_phosphatase-like_dom"/>
</dbReference>
<proteinExistence type="predicted"/>
<name>K9W202_9CYAN</name>
<dbReference type="PROSITE" id="PS51746">
    <property type="entry name" value="PPM_2"/>
    <property type="match status" value="1"/>
</dbReference>
<dbReference type="HOGENOM" id="CLU_025251_0_0_3"/>
<dbReference type="SUPFAM" id="SSF81606">
    <property type="entry name" value="PP2C-like"/>
    <property type="match status" value="1"/>
</dbReference>
<dbReference type="InterPro" id="IPR036457">
    <property type="entry name" value="PPM-type-like_dom_sf"/>
</dbReference>
<reference evidence="2 3" key="1">
    <citation type="submission" date="2012-06" db="EMBL/GenBank/DDBJ databases">
        <title>Finished chromosome of genome of Crinalium epipsammum PCC 9333.</title>
        <authorList>
            <consortium name="US DOE Joint Genome Institute"/>
            <person name="Gugger M."/>
            <person name="Coursin T."/>
            <person name="Rippka R."/>
            <person name="Tandeau De Marsac N."/>
            <person name="Huntemann M."/>
            <person name="Wei C.-L."/>
            <person name="Han J."/>
            <person name="Detter J.C."/>
            <person name="Han C."/>
            <person name="Tapia R."/>
            <person name="Davenport K."/>
            <person name="Daligault H."/>
            <person name="Erkkila T."/>
            <person name="Gu W."/>
            <person name="Munk A.C.C."/>
            <person name="Teshima H."/>
            <person name="Xu Y."/>
            <person name="Chain P."/>
            <person name="Chen A."/>
            <person name="Krypides N."/>
            <person name="Mavromatis K."/>
            <person name="Markowitz V."/>
            <person name="Szeto E."/>
            <person name="Ivanova N."/>
            <person name="Mikhailova N."/>
            <person name="Ovchinnikova G."/>
            <person name="Pagani I."/>
            <person name="Pati A."/>
            <person name="Goodwin L."/>
            <person name="Peters L."/>
            <person name="Pitluck S."/>
            <person name="Woyke T."/>
            <person name="Kerfeld C."/>
        </authorList>
    </citation>
    <scope>NUCLEOTIDE SEQUENCE [LARGE SCALE GENOMIC DNA]</scope>
    <source>
        <strain evidence="2 3">PCC 9333</strain>
    </source>
</reference>
<feature type="domain" description="PPM-type phosphatase" evidence="1">
    <location>
        <begin position="447"/>
        <end position="709"/>
    </location>
</feature>
<dbReference type="STRING" id="1173022.Cri9333_2990"/>
<evidence type="ECO:0000259" key="1">
    <source>
        <dbReference type="PROSITE" id="PS51746"/>
    </source>
</evidence>
<dbReference type="KEGG" id="cep:Cri9333_2990"/>
<dbReference type="CDD" id="cd00143">
    <property type="entry name" value="PP2Cc"/>
    <property type="match status" value="1"/>
</dbReference>
<sequence length="721" mass="79856">MLVCPECKFENPNNNKFCQKCGTSLTTKKCDECGAEVPLSAAQCQNCDAFTGTVLWAIISQNAVQSAIATPTVATTIQAAANTPILTPPETLSSEVPTANTLNIPDLNPFSETYSESIEKNPEDENCQVSEPVNISSSVVDNSQPVEAATQDEISLGDDSGQSPATATVLTQEYLGVQQRYKIIAPTPLSTSDGQFEVRVLDCQPFQKSPLEALMGQQQGIFKSSAPGEEADIVDSGFLNAVHIPALAQPYLKLNSSLSPTLPGIHDAWEENDYKVLLLEDRSQWSLLVDVWRDEQVPIFEILYNLNEMAHLWEALEPFHCRQSLLEITNLRVDEDHKFSLQKLYEEPSSSVTLQNLGEFWQTLFQQSQRTPDASLEQLVQDVATGKVESIEQVYEHLRAIANELQPEQSIEDTEETAGFSITDNFKEDITESEDADAPTVILPMQLVGLEDAGETDIGRQRNHNEDSFAIQTQIKKQETPQGRSIQARGLYIICDGMGGHAGGEVASSMAVQTLKQYFEENWKEQLPDENSIREAVRRANSAIYDVNQQKATAGSGRMGTTLVMLLVQDTKIAIAHVGDSRIYRLTRKRGLEQITIDHEVGQREIQRGVEPAIAYSRPDAYQLTQALGPRDENFVKPDVNFLELQEDTLLILASDGLTDNDLLEVNWQNALLPLLRSHANLTQGVEQLIDLANQHNGHDNITALLVRAKVRPNAEKQQGF</sequence>
<dbReference type="SMART" id="SM00331">
    <property type="entry name" value="PP2C_SIG"/>
    <property type="match status" value="1"/>
</dbReference>
<dbReference type="SMART" id="SM00332">
    <property type="entry name" value="PP2Cc"/>
    <property type="match status" value="1"/>
</dbReference>
<dbReference type="eggNOG" id="COG0631">
    <property type="taxonomic scope" value="Bacteria"/>
</dbReference>
<keyword evidence="3" id="KW-1185">Reference proteome</keyword>
<dbReference type="PATRIC" id="fig|1173022.3.peg.3236"/>
<dbReference type="AlphaFoldDB" id="K9W202"/>
<dbReference type="NCBIfam" id="NF011149">
    <property type="entry name" value="PRK14559.1"/>
    <property type="match status" value="1"/>
</dbReference>
<dbReference type="InterPro" id="IPR025874">
    <property type="entry name" value="DZR"/>
</dbReference>
<dbReference type="RefSeq" id="WP_015203937.1">
    <property type="nucleotide sequence ID" value="NC_019753.1"/>
</dbReference>
<dbReference type="Gene3D" id="3.60.40.10">
    <property type="entry name" value="PPM-type phosphatase domain"/>
    <property type="match status" value="1"/>
</dbReference>
<dbReference type="Pfam" id="PF12773">
    <property type="entry name" value="DZR"/>
    <property type="match status" value="1"/>
</dbReference>
<gene>
    <name evidence="2" type="ORF">Cri9333_2990</name>
</gene>
<dbReference type="Pfam" id="PF13672">
    <property type="entry name" value="PP2C_2"/>
    <property type="match status" value="1"/>
</dbReference>
<dbReference type="PANTHER" id="PTHR47992">
    <property type="entry name" value="PROTEIN PHOSPHATASE"/>
    <property type="match status" value="1"/>
</dbReference>
<dbReference type="InterPro" id="IPR015655">
    <property type="entry name" value="PP2C"/>
</dbReference>
<dbReference type="Proteomes" id="UP000010472">
    <property type="component" value="Chromosome"/>
</dbReference>
<dbReference type="OrthoDB" id="495860at2"/>
<dbReference type="EMBL" id="CP003620">
    <property type="protein sequence ID" value="AFZ13829.1"/>
    <property type="molecule type" value="Genomic_DNA"/>
</dbReference>
<organism evidence="2 3">
    <name type="scientific">Crinalium epipsammum PCC 9333</name>
    <dbReference type="NCBI Taxonomy" id="1173022"/>
    <lineage>
        <taxon>Bacteria</taxon>
        <taxon>Bacillati</taxon>
        <taxon>Cyanobacteriota</taxon>
        <taxon>Cyanophyceae</taxon>
        <taxon>Gomontiellales</taxon>
        <taxon>Gomontiellaceae</taxon>
        <taxon>Crinalium</taxon>
    </lineage>
</organism>
<dbReference type="GO" id="GO:0004722">
    <property type="term" value="F:protein serine/threonine phosphatase activity"/>
    <property type="evidence" value="ECO:0007669"/>
    <property type="project" value="InterPro"/>
</dbReference>
<accession>K9W202</accession>